<dbReference type="PROSITE" id="PS51419">
    <property type="entry name" value="RAB"/>
    <property type="match status" value="1"/>
</dbReference>
<dbReference type="PRINTS" id="PR00449">
    <property type="entry name" value="RASTRNSFRMNG"/>
</dbReference>
<organism evidence="4 5">
    <name type="scientific">Pinctada imbricata</name>
    <name type="common">Atlantic pearl-oyster</name>
    <name type="synonym">Pinctada martensii</name>
    <dbReference type="NCBI Taxonomy" id="66713"/>
    <lineage>
        <taxon>Eukaryota</taxon>
        <taxon>Metazoa</taxon>
        <taxon>Spiralia</taxon>
        <taxon>Lophotrochozoa</taxon>
        <taxon>Mollusca</taxon>
        <taxon>Bivalvia</taxon>
        <taxon>Autobranchia</taxon>
        <taxon>Pteriomorphia</taxon>
        <taxon>Pterioida</taxon>
        <taxon>Pterioidea</taxon>
        <taxon>Pteriidae</taxon>
        <taxon>Pinctada</taxon>
    </lineage>
</organism>
<dbReference type="EMBL" id="VSWD01000012">
    <property type="protein sequence ID" value="KAK3085714.1"/>
    <property type="molecule type" value="Genomic_DNA"/>
</dbReference>
<dbReference type="PROSITE" id="PS51421">
    <property type="entry name" value="RAS"/>
    <property type="match status" value="1"/>
</dbReference>
<dbReference type="Pfam" id="PF00071">
    <property type="entry name" value="Ras"/>
    <property type="match status" value="1"/>
</dbReference>
<dbReference type="Proteomes" id="UP001186944">
    <property type="component" value="Unassembled WGS sequence"/>
</dbReference>
<feature type="region of interest" description="Disordered" evidence="3">
    <location>
        <begin position="1"/>
        <end position="48"/>
    </location>
</feature>
<evidence type="ECO:0000256" key="3">
    <source>
        <dbReference type="SAM" id="MobiDB-lite"/>
    </source>
</evidence>
<dbReference type="GO" id="GO:0005525">
    <property type="term" value="F:GTP binding"/>
    <property type="evidence" value="ECO:0007669"/>
    <property type="project" value="InterPro"/>
</dbReference>
<feature type="compositionally biased region" description="Low complexity" evidence="3">
    <location>
        <begin position="36"/>
        <end position="48"/>
    </location>
</feature>
<evidence type="ECO:0000313" key="5">
    <source>
        <dbReference type="Proteomes" id="UP001186944"/>
    </source>
</evidence>
<dbReference type="PANTHER" id="PTHR45775">
    <property type="entry name" value="RAD, GEM/KIR FAMILY MEMBER 2, ISOFORM C"/>
    <property type="match status" value="1"/>
</dbReference>
<dbReference type="SUPFAM" id="SSF52540">
    <property type="entry name" value="P-loop containing nucleoside triphosphate hydrolases"/>
    <property type="match status" value="1"/>
</dbReference>
<protein>
    <submittedName>
        <fullName evidence="4">Uncharacterized protein</fullName>
    </submittedName>
</protein>
<accession>A0AA88XYM6</accession>
<comment type="caution">
    <text evidence="4">The sequence shown here is derived from an EMBL/GenBank/DDBJ whole genome shotgun (WGS) entry which is preliminary data.</text>
</comment>
<reference evidence="4" key="1">
    <citation type="submission" date="2019-08" db="EMBL/GenBank/DDBJ databases">
        <title>The improved chromosome-level genome for the pearl oyster Pinctada fucata martensii using PacBio sequencing and Hi-C.</title>
        <authorList>
            <person name="Zheng Z."/>
        </authorList>
    </citation>
    <scope>NUCLEOTIDE SEQUENCE</scope>
    <source>
        <strain evidence="4">ZZ-2019</strain>
        <tissue evidence="4">Adductor muscle</tissue>
    </source>
</reference>
<dbReference type="InterPro" id="IPR051641">
    <property type="entry name" value="RGK_GTP-binding_reg"/>
</dbReference>
<dbReference type="GO" id="GO:0005246">
    <property type="term" value="F:calcium channel regulator activity"/>
    <property type="evidence" value="ECO:0007669"/>
    <property type="project" value="TreeGrafter"/>
</dbReference>
<dbReference type="GO" id="GO:0005886">
    <property type="term" value="C:plasma membrane"/>
    <property type="evidence" value="ECO:0007669"/>
    <property type="project" value="TreeGrafter"/>
</dbReference>
<evidence type="ECO:0000313" key="4">
    <source>
        <dbReference type="EMBL" id="KAK3085714.1"/>
    </source>
</evidence>
<comment type="similarity">
    <text evidence="1">Belongs to the small GTPase superfamily. RGK family.</text>
</comment>
<dbReference type="GO" id="GO:0003924">
    <property type="term" value="F:GTPase activity"/>
    <property type="evidence" value="ECO:0007669"/>
    <property type="project" value="InterPro"/>
</dbReference>
<name>A0AA88XYM6_PINIB</name>
<dbReference type="InterPro" id="IPR027417">
    <property type="entry name" value="P-loop_NTPase"/>
</dbReference>
<sequence length="265" mass="29258">MTKKGLINRGDSYSSKGSLSSTGSLKRRERIPSDNSETSVTTTCSGTSSQNTGYYRIAVFGRSGVGKQSLVNQLMTSDYVGGLGSLQDLSNNEKCVSVLLDGEESTLEFRDLLHEKESISQIPADAYVIVFSVDDKRSFCDARDTVTYLRNDLGSDRAIVLVANKIDLVRKRQVTAADAKTVAVAYNCKYIETSATLNHQVDELLVCVLRQIRLLLDPSICSSSLNKPIKNDKKHSGLRKSKGFLSRFFRKNATDSRSCDNLFEL</sequence>
<evidence type="ECO:0000256" key="2">
    <source>
        <dbReference type="ARBA" id="ARBA00022553"/>
    </source>
</evidence>
<keyword evidence="2" id="KW-0597">Phosphoprotein</keyword>
<dbReference type="AlphaFoldDB" id="A0AA88XYM6"/>
<dbReference type="SMART" id="SM00173">
    <property type="entry name" value="RAS"/>
    <property type="match status" value="1"/>
</dbReference>
<dbReference type="SMART" id="SM00175">
    <property type="entry name" value="RAB"/>
    <property type="match status" value="1"/>
</dbReference>
<dbReference type="InterPro" id="IPR001806">
    <property type="entry name" value="Small_GTPase"/>
</dbReference>
<feature type="compositionally biased region" description="Low complexity" evidence="3">
    <location>
        <begin position="12"/>
        <end position="24"/>
    </location>
</feature>
<gene>
    <name evidence="4" type="ORF">FSP39_007719</name>
</gene>
<dbReference type="PANTHER" id="PTHR45775:SF6">
    <property type="entry name" value="RAD, GEM_KIR FAMILY MEMBER 2, ISOFORM C"/>
    <property type="match status" value="1"/>
</dbReference>
<keyword evidence="5" id="KW-1185">Reference proteome</keyword>
<evidence type="ECO:0000256" key="1">
    <source>
        <dbReference type="ARBA" id="ARBA00008846"/>
    </source>
</evidence>
<dbReference type="Gene3D" id="3.40.50.300">
    <property type="entry name" value="P-loop containing nucleotide triphosphate hydrolases"/>
    <property type="match status" value="1"/>
</dbReference>
<proteinExistence type="inferred from homology"/>